<name>A0A0C2MKW0_THEKT</name>
<feature type="signal peptide" evidence="2">
    <location>
        <begin position="1"/>
        <end position="16"/>
    </location>
</feature>
<feature type="region of interest" description="Disordered" evidence="1">
    <location>
        <begin position="179"/>
        <end position="199"/>
    </location>
</feature>
<feature type="chain" id="PRO_5002152406" evidence="2">
    <location>
        <begin position="17"/>
        <end position="251"/>
    </location>
</feature>
<dbReference type="AlphaFoldDB" id="A0A0C2MKW0"/>
<evidence type="ECO:0000313" key="4">
    <source>
        <dbReference type="Proteomes" id="UP000031668"/>
    </source>
</evidence>
<comment type="caution">
    <text evidence="3">The sequence shown here is derived from an EMBL/GenBank/DDBJ whole genome shotgun (WGS) entry which is preliminary data.</text>
</comment>
<dbReference type="Proteomes" id="UP000031668">
    <property type="component" value="Unassembled WGS sequence"/>
</dbReference>
<organism evidence="3 4">
    <name type="scientific">Thelohanellus kitauei</name>
    <name type="common">Myxosporean</name>
    <dbReference type="NCBI Taxonomy" id="669202"/>
    <lineage>
        <taxon>Eukaryota</taxon>
        <taxon>Metazoa</taxon>
        <taxon>Cnidaria</taxon>
        <taxon>Myxozoa</taxon>
        <taxon>Myxosporea</taxon>
        <taxon>Bivalvulida</taxon>
        <taxon>Platysporina</taxon>
        <taxon>Myxobolidae</taxon>
        <taxon>Thelohanellus</taxon>
    </lineage>
</organism>
<sequence>MLYLVLIVLSIRVALGDITSEDNIEYKRNEIVLVGFRFPAFHSLYPQVMYMTIKRKYFHPHKRIHLDEADIRFQLIFHSIKCNKTMTVSHSGYKNHHTMVPESFSVLVPPPEEPGVIHSIDTTFLSIGQKIESHCLFLVQNNSYGAHMSSITLSGWWITCPINITESMMFEYALYDPSWKSSSPNRVQEENQSGSIQSDSYTPTDIQLLNDLTNKLFSHSVYYKITKNTPLCFPGQTKAESGFTKILRNEL</sequence>
<gene>
    <name evidence="3" type="ORF">RF11_03564</name>
</gene>
<keyword evidence="2" id="KW-0732">Signal</keyword>
<proteinExistence type="predicted"/>
<keyword evidence="4" id="KW-1185">Reference proteome</keyword>
<dbReference type="EMBL" id="JWZT01004039">
    <property type="protein sequence ID" value="KII65015.1"/>
    <property type="molecule type" value="Genomic_DNA"/>
</dbReference>
<evidence type="ECO:0000313" key="3">
    <source>
        <dbReference type="EMBL" id="KII65015.1"/>
    </source>
</evidence>
<protein>
    <submittedName>
        <fullName evidence="3">Uncharacterized protein</fullName>
    </submittedName>
</protein>
<evidence type="ECO:0000256" key="2">
    <source>
        <dbReference type="SAM" id="SignalP"/>
    </source>
</evidence>
<evidence type="ECO:0000256" key="1">
    <source>
        <dbReference type="SAM" id="MobiDB-lite"/>
    </source>
</evidence>
<accession>A0A0C2MKW0</accession>
<reference evidence="3 4" key="1">
    <citation type="journal article" date="2014" name="Genome Biol. Evol.">
        <title>The genome of the myxosporean Thelohanellus kitauei shows adaptations to nutrient acquisition within its fish host.</title>
        <authorList>
            <person name="Yang Y."/>
            <person name="Xiong J."/>
            <person name="Zhou Z."/>
            <person name="Huo F."/>
            <person name="Miao W."/>
            <person name="Ran C."/>
            <person name="Liu Y."/>
            <person name="Zhang J."/>
            <person name="Feng J."/>
            <person name="Wang M."/>
            <person name="Wang M."/>
            <person name="Wang L."/>
            <person name="Yao B."/>
        </authorList>
    </citation>
    <scope>NUCLEOTIDE SEQUENCE [LARGE SCALE GENOMIC DNA]</scope>
    <source>
        <strain evidence="3">Wuqing</strain>
    </source>
</reference>